<feature type="domain" description="Carboxyltransferase" evidence="4">
    <location>
        <begin position="4"/>
        <end position="205"/>
    </location>
</feature>
<dbReference type="Gene3D" id="2.40.100.10">
    <property type="entry name" value="Cyclophilin-like"/>
    <property type="match status" value="1"/>
</dbReference>
<comment type="caution">
    <text evidence="5">The sequence shown here is derived from an EMBL/GenBank/DDBJ whole genome shotgun (WGS) entry which is preliminary data.</text>
</comment>
<reference evidence="6" key="1">
    <citation type="journal article" date="2019" name="Int. J. Syst. Evol. Microbiol.">
        <title>The Global Catalogue of Microorganisms (GCM) 10K type strain sequencing project: providing services to taxonomists for standard genome sequencing and annotation.</title>
        <authorList>
            <consortium name="The Broad Institute Genomics Platform"/>
            <consortium name="The Broad Institute Genome Sequencing Center for Infectious Disease"/>
            <person name="Wu L."/>
            <person name="Ma J."/>
        </authorList>
    </citation>
    <scope>NUCLEOTIDE SEQUENCE [LARGE SCALE GENOMIC DNA]</scope>
    <source>
        <strain evidence="6">JCM 17728</strain>
    </source>
</reference>
<accession>A0ABP8IMC3</accession>
<evidence type="ECO:0000313" key="6">
    <source>
        <dbReference type="Proteomes" id="UP001501011"/>
    </source>
</evidence>
<protein>
    <submittedName>
        <fullName evidence="5">5-oxoprolinase subunit PxpB</fullName>
    </submittedName>
</protein>
<organism evidence="5 6">
    <name type="scientific">Kangiella marina</name>
    <dbReference type="NCBI Taxonomy" id="1079178"/>
    <lineage>
        <taxon>Bacteria</taxon>
        <taxon>Pseudomonadati</taxon>
        <taxon>Pseudomonadota</taxon>
        <taxon>Gammaproteobacteria</taxon>
        <taxon>Kangiellales</taxon>
        <taxon>Kangiellaceae</taxon>
        <taxon>Kangiella</taxon>
    </lineage>
</organism>
<keyword evidence="2" id="KW-0378">Hydrolase</keyword>
<dbReference type="InterPro" id="IPR029000">
    <property type="entry name" value="Cyclophilin-like_dom_sf"/>
</dbReference>
<evidence type="ECO:0000256" key="3">
    <source>
        <dbReference type="ARBA" id="ARBA00022840"/>
    </source>
</evidence>
<evidence type="ECO:0000313" key="5">
    <source>
        <dbReference type="EMBL" id="GAA4362619.1"/>
    </source>
</evidence>
<dbReference type="InterPro" id="IPR010016">
    <property type="entry name" value="PxpB"/>
</dbReference>
<proteinExistence type="predicted"/>
<dbReference type="EMBL" id="BAABFV010000002">
    <property type="protein sequence ID" value="GAA4362619.1"/>
    <property type="molecule type" value="Genomic_DNA"/>
</dbReference>
<evidence type="ECO:0000256" key="1">
    <source>
        <dbReference type="ARBA" id="ARBA00022741"/>
    </source>
</evidence>
<keyword evidence="6" id="KW-1185">Reference proteome</keyword>
<dbReference type="Proteomes" id="UP001501011">
    <property type="component" value="Unassembled WGS sequence"/>
</dbReference>
<sequence length="226" mass="24847">MPQYTVTINSDSSLIIEFDGEINLELTRYILGAKQHIEKAKLAGFIEAVPAYNSLLIIFSPLFFEPKQRVGEVSELLKAVKPLASSASKTHRIPVCYHASVAPDLEHVASHCQLTTDEVVTLHTANEYPVYMLGFLPGFLYLGNLNSKLHCPRREDPRPNIKAGSVAIGGDQTGVYPINSPGGWHIIGQTPIALLNTDAKVPAIAQPLDTIVFEAISLEEFQNYEH</sequence>
<dbReference type="PANTHER" id="PTHR34698:SF2">
    <property type="entry name" value="5-OXOPROLINASE SUBUNIT B"/>
    <property type="match status" value="1"/>
</dbReference>
<dbReference type="InterPro" id="IPR003833">
    <property type="entry name" value="CT_C_D"/>
</dbReference>
<dbReference type="SUPFAM" id="SSF160467">
    <property type="entry name" value="PH0987 N-terminal domain-like"/>
    <property type="match status" value="1"/>
</dbReference>
<keyword evidence="1" id="KW-0547">Nucleotide-binding</keyword>
<evidence type="ECO:0000256" key="2">
    <source>
        <dbReference type="ARBA" id="ARBA00022801"/>
    </source>
</evidence>
<dbReference type="NCBIfam" id="TIGR00370">
    <property type="entry name" value="5-oxoprolinase subunit PxpB"/>
    <property type="match status" value="1"/>
</dbReference>
<dbReference type="Pfam" id="PF02682">
    <property type="entry name" value="CT_C_D"/>
    <property type="match status" value="1"/>
</dbReference>
<dbReference type="SMART" id="SM00796">
    <property type="entry name" value="AHS1"/>
    <property type="match status" value="1"/>
</dbReference>
<evidence type="ECO:0000259" key="4">
    <source>
        <dbReference type="SMART" id="SM00796"/>
    </source>
</evidence>
<dbReference type="RefSeq" id="WP_345292796.1">
    <property type="nucleotide sequence ID" value="NZ_BAABFV010000002.1"/>
</dbReference>
<dbReference type="SUPFAM" id="SSF50891">
    <property type="entry name" value="Cyclophilin-like"/>
    <property type="match status" value="1"/>
</dbReference>
<gene>
    <name evidence="5" type="primary">pxpB</name>
    <name evidence="5" type="ORF">GCM10023151_16970</name>
</gene>
<keyword evidence="3" id="KW-0067">ATP-binding</keyword>
<dbReference type="PANTHER" id="PTHR34698">
    <property type="entry name" value="5-OXOPROLINASE SUBUNIT B"/>
    <property type="match status" value="1"/>
</dbReference>
<name>A0ABP8IMC3_9GAMM</name>
<dbReference type="Gene3D" id="3.30.1360.40">
    <property type="match status" value="1"/>
</dbReference>